<dbReference type="PANTHER" id="PTHR46797">
    <property type="entry name" value="HTH-TYPE TRANSCRIPTIONAL REGULATOR"/>
    <property type="match status" value="1"/>
</dbReference>
<feature type="domain" description="HTH cro/C1-type" evidence="2">
    <location>
        <begin position="12"/>
        <end position="66"/>
    </location>
</feature>
<evidence type="ECO:0000256" key="1">
    <source>
        <dbReference type="ARBA" id="ARBA00023125"/>
    </source>
</evidence>
<dbReference type="InterPro" id="IPR001387">
    <property type="entry name" value="Cro/C1-type_HTH"/>
</dbReference>
<organism evidence="3 4">
    <name type="scientific">Schaedlerella arabinosiphila</name>
    <dbReference type="NCBI Taxonomy" id="2044587"/>
    <lineage>
        <taxon>Bacteria</taxon>
        <taxon>Bacillati</taxon>
        <taxon>Bacillota</taxon>
        <taxon>Clostridia</taxon>
        <taxon>Lachnospirales</taxon>
        <taxon>Lachnospiraceae</taxon>
        <taxon>Schaedlerella</taxon>
    </lineage>
</organism>
<evidence type="ECO:0000259" key="2">
    <source>
        <dbReference type="PROSITE" id="PS50943"/>
    </source>
</evidence>
<dbReference type="RefSeq" id="WP_004083149.1">
    <property type="nucleotide sequence ID" value="NZ_VIRB01000168.1"/>
</dbReference>
<dbReference type="SMART" id="SM00530">
    <property type="entry name" value="HTH_XRE"/>
    <property type="match status" value="1"/>
</dbReference>
<dbReference type="Pfam" id="PF01381">
    <property type="entry name" value="HTH_3"/>
    <property type="match status" value="1"/>
</dbReference>
<gene>
    <name evidence="3" type="ORF">FMM80_29720</name>
</gene>
<reference evidence="3 4" key="1">
    <citation type="submission" date="2019-07" db="EMBL/GenBank/DDBJ databases">
        <title>Draft genome sequences of 15 bacterial species constituting the stable defined intestinal microbiota of the GM15 gnotobiotic mouse model.</title>
        <authorList>
            <person name="Elie C."/>
            <person name="Mathieu A."/>
            <person name="Saliou A."/>
            <person name="Darnaud M."/>
            <person name="Leulier F."/>
            <person name="Tamellini A."/>
        </authorList>
    </citation>
    <scope>NUCLEOTIDE SEQUENCE [LARGE SCALE GENOMIC DNA]</scope>
    <source>
        <strain evidence="4">ASF 502</strain>
    </source>
</reference>
<dbReference type="GO" id="GO:0003700">
    <property type="term" value="F:DNA-binding transcription factor activity"/>
    <property type="evidence" value="ECO:0007669"/>
    <property type="project" value="TreeGrafter"/>
</dbReference>
<sequence length="117" mass="13676">MSEIDPKFGELIKKKRIERRLTQEEVAELIGCHPQYYKNLENGKGMPSLPMFCRIMWALHISADEYVWPEQYLDNPTYKSLLNLLSRCDEYMLSVLHATAEALLTNASHKIDDKMEK</sequence>
<dbReference type="GO" id="GO:0005829">
    <property type="term" value="C:cytosol"/>
    <property type="evidence" value="ECO:0007669"/>
    <property type="project" value="TreeGrafter"/>
</dbReference>
<dbReference type="SUPFAM" id="SSF47413">
    <property type="entry name" value="lambda repressor-like DNA-binding domains"/>
    <property type="match status" value="1"/>
</dbReference>
<evidence type="ECO:0000313" key="4">
    <source>
        <dbReference type="Proteomes" id="UP000474104"/>
    </source>
</evidence>
<dbReference type="Proteomes" id="UP000474104">
    <property type="component" value="Unassembled WGS sequence"/>
</dbReference>
<dbReference type="CDD" id="cd00093">
    <property type="entry name" value="HTH_XRE"/>
    <property type="match status" value="1"/>
</dbReference>
<dbReference type="GO" id="GO:0003677">
    <property type="term" value="F:DNA binding"/>
    <property type="evidence" value="ECO:0007669"/>
    <property type="project" value="UniProtKB-KW"/>
</dbReference>
<evidence type="ECO:0000313" key="3">
    <source>
        <dbReference type="EMBL" id="NDO72578.1"/>
    </source>
</evidence>
<keyword evidence="1" id="KW-0238">DNA-binding</keyword>
<dbReference type="InterPro" id="IPR010982">
    <property type="entry name" value="Lambda_DNA-bd_dom_sf"/>
</dbReference>
<name>A0A9X5H9J3_9FIRM</name>
<dbReference type="Gene3D" id="1.10.260.40">
    <property type="entry name" value="lambda repressor-like DNA-binding domains"/>
    <property type="match status" value="1"/>
</dbReference>
<dbReference type="PANTHER" id="PTHR46797:SF24">
    <property type="entry name" value="DNA-BINDING PHAGE PROTEIN"/>
    <property type="match status" value="1"/>
</dbReference>
<proteinExistence type="predicted"/>
<protein>
    <submittedName>
        <fullName evidence="3">Helix-turn-helix transcriptional regulator</fullName>
    </submittedName>
</protein>
<dbReference type="AlphaFoldDB" id="A0A9X5H9J3"/>
<dbReference type="PROSITE" id="PS50943">
    <property type="entry name" value="HTH_CROC1"/>
    <property type="match status" value="1"/>
</dbReference>
<dbReference type="OrthoDB" id="9805605at2"/>
<accession>A0A9X5H9J3</accession>
<dbReference type="InterPro" id="IPR050807">
    <property type="entry name" value="TransReg_Diox_bact_type"/>
</dbReference>
<dbReference type="EMBL" id="VIRB01000168">
    <property type="protein sequence ID" value="NDO72578.1"/>
    <property type="molecule type" value="Genomic_DNA"/>
</dbReference>
<comment type="caution">
    <text evidence="3">The sequence shown here is derived from an EMBL/GenBank/DDBJ whole genome shotgun (WGS) entry which is preliminary data.</text>
</comment>